<dbReference type="Proteomes" id="UP000267342">
    <property type="component" value="Chromosome"/>
</dbReference>
<evidence type="ECO:0000256" key="1">
    <source>
        <dbReference type="SAM" id="MobiDB-lite"/>
    </source>
</evidence>
<dbReference type="STRING" id="1123510.GCA_000620025_01363"/>
<protein>
    <submittedName>
        <fullName evidence="2">Uncharacterized protein</fullName>
    </submittedName>
</protein>
<accession>A0A348HEE5</accession>
<dbReference type="KEGG" id="zpl:ZBT109_1237"/>
<dbReference type="EMBL" id="AP018933">
    <property type="protein sequence ID" value="BBG29997.1"/>
    <property type="molecule type" value="Genomic_DNA"/>
</dbReference>
<evidence type="ECO:0000313" key="3">
    <source>
        <dbReference type="Proteomes" id="UP000267342"/>
    </source>
</evidence>
<name>A0A348HEE5_9GAMM</name>
<evidence type="ECO:0000313" key="2">
    <source>
        <dbReference type="EMBL" id="BBG29997.1"/>
    </source>
</evidence>
<dbReference type="AlphaFoldDB" id="A0A348HEE5"/>
<reference evidence="2 3" key="1">
    <citation type="submission" date="2018-09" db="EMBL/GenBank/DDBJ databases">
        <title>Zymobacter palmae IAM14233 (=T109) whole genome analysis.</title>
        <authorList>
            <person name="Yanase H."/>
        </authorList>
    </citation>
    <scope>NUCLEOTIDE SEQUENCE [LARGE SCALE GENOMIC DNA]</scope>
    <source>
        <strain evidence="2 3">IAM14233</strain>
    </source>
</reference>
<organism evidence="2 3">
    <name type="scientific">Zymobacter palmae</name>
    <dbReference type="NCBI Taxonomy" id="33074"/>
    <lineage>
        <taxon>Bacteria</taxon>
        <taxon>Pseudomonadati</taxon>
        <taxon>Pseudomonadota</taxon>
        <taxon>Gammaproteobacteria</taxon>
        <taxon>Oceanospirillales</taxon>
        <taxon>Halomonadaceae</taxon>
        <taxon>Zymobacter group</taxon>
        <taxon>Zymobacter</taxon>
    </lineage>
</organism>
<proteinExistence type="predicted"/>
<feature type="region of interest" description="Disordered" evidence="1">
    <location>
        <begin position="26"/>
        <end position="51"/>
    </location>
</feature>
<sequence>MTWPQIVIAVWLPLLIAILMFNSGAHAGARRQREEEARRKRREAAGEEEQK</sequence>
<dbReference type="RefSeq" id="WP_156934029.1">
    <property type="nucleotide sequence ID" value="NZ_AP018933.1"/>
</dbReference>
<keyword evidence="3" id="KW-1185">Reference proteome</keyword>
<gene>
    <name evidence="2" type="ORF">ZBT109_1237</name>
</gene>
<feature type="compositionally biased region" description="Basic and acidic residues" evidence="1">
    <location>
        <begin position="31"/>
        <end position="51"/>
    </location>
</feature>